<keyword evidence="3" id="KW-1185">Reference proteome</keyword>
<comment type="caution">
    <text evidence="2">The sequence shown here is derived from an EMBL/GenBank/DDBJ whole genome shotgun (WGS) entry which is preliminary data.</text>
</comment>
<gene>
    <name evidence="2" type="ORF">CSUI_008577</name>
</gene>
<sequence length="336" mass="37199">MIPFRRVSLPFLPLVKFFHGPHPSSSLISLFTFLLLRLLPLLLPLSSSFSSSPLLVLVNARRVFPLGFPHHPHLTSLFSFAHSSSSPSPPYCPSPQLLSFSFLPFQGRPLSRAIRPERKNRRKLSERHNLHGVANHPTSFTLSPSAVLHPPPSIGKEIGSQKEETRKTAHVFGTHSSLSFLPCLVSFSPFVGQERRKRIHTDTCKSSLRYEGQGKSREVRKGVRNLLPFLRSFFSLQLSPSFLTSSTWGSLPSSPPPSSPRPPPSLLLSRSFLSSSFFQSSSFSPLNSCSPSQFLPYTSSFSFSSSFSSFSQHCRVPSKTSTCTSLSSSQPSSSDY</sequence>
<organism evidence="2 3">
    <name type="scientific">Cystoisospora suis</name>
    <dbReference type="NCBI Taxonomy" id="483139"/>
    <lineage>
        <taxon>Eukaryota</taxon>
        <taxon>Sar</taxon>
        <taxon>Alveolata</taxon>
        <taxon>Apicomplexa</taxon>
        <taxon>Conoidasida</taxon>
        <taxon>Coccidia</taxon>
        <taxon>Eucoccidiorida</taxon>
        <taxon>Eimeriorina</taxon>
        <taxon>Sarcocystidae</taxon>
        <taxon>Cystoisospora</taxon>
    </lineage>
</organism>
<accession>A0A2C6KKD8</accession>
<reference evidence="2 3" key="1">
    <citation type="journal article" date="2017" name="Int. J. Parasitol.">
        <title>The genome of the protozoan parasite Cystoisospora suis and a reverse vaccinology approach to identify vaccine candidates.</title>
        <authorList>
            <person name="Palmieri N."/>
            <person name="Shrestha A."/>
            <person name="Ruttkowski B."/>
            <person name="Beck T."/>
            <person name="Vogl C."/>
            <person name="Tomley F."/>
            <person name="Blake D.P."/>
            <person name="Joachim A."/>
        </authorList>
    </citation>
    <scope>NUCLEOTIDE SEQUENCE [LARGE SCALE GENOMIC DNA]</scope>
    <source>
        <strain evidence="2 3">Wien I</strain>
    </source>
</reference>
<dbReference type="GeneID" id="94431916"/>
<dbReference type="EMBL" id="MIGC01004841">
    <property type="protein sequence ID" value="PHJ17599.1"/>
    <property type="molecule type" value="Genomic_DNA"/>
</dbReference>
<dbReference type="VEuPathDB" id="ToxoDB:CSUI_008577"/>
<name>A0A2C6KKD8_9APIC</name>
<dbReference type="Proteomes" id="UP000221165">
    <property type="component" value="Unassembled WGS sequence"/>
</dbReference>
<feature type="non-terminal residue" evidence="2">
    <location>
        <position position="336"/>
    </location>
</feature>
<evidence type="ECO:0000313" key="3">
    <source>
        <dbReference type="Proteomes" id="UP000221165"/>
    </source>
</evidence>
<dbReference type="RefSeq" id="XP_067919317.1">
    <property type="nucleotide sequence ID" value="XM_068068705.1"/>
</dbReference>
<proteinExistence type="predicted"/>
<dbReference type="AlphaFoldDB" id="A0A2C6KKD8"/>
<protein>
    <submittedName>
        <fullName evidence="2">Uncharacterized protein</fullName>
    </submittedName>
</protein>
<evidence type="ECO:0000313" key="2">
    <source>
        <dbReference type="EMBL" id="PHJ17599.1"/>
    </source>
</evidence>
<feature type="compositionally biased region" description="Low complexity" evidence="1">
    <location>
        <begin position="318"/>
        <end position="336"/>
    </location>
</feature>
<evidence type="ECO:0000256" key="1">
    <source>
        <dbReference type="SAM" id="MobiDB-lite"/>
    </source>
</evidence>
<feature type="region of interest" description="Disordered" evidence="1">
    <location>
        <begin position="316"/>
        <end position="336"/>
    </location>
</feature>